<dbReference type="InterPro" id="IPR012341">
    <property type="entry name" value="6hp_glycosidase-like_sf"/>
</dbReference>
<sequence length="569" mass="65217">MNLDLTRIPFSRFGSYFSISYITKKIWGNNYEEGLYLRSLHGRLKKKELFLIETIDSRGNVIPSQIQASPEILLVQNDKGTAKISMPKPEFLLIEGFGTGVRFSAKGSGHFLIPVGKNEWLFNYYDEGIQISILVQHGNIKINAPWNGIKCENVILEVSPKYGKFRIILFEAAEREIINDILEHSKSCSPDVVKKEFELFLQKLPSLPSELSDHFETAGYILWSSFVKPNGYLKRPAMLMSKNWMTDIWSWDHCFNALALSYKNPELSWDQFALMFDFQSSSGALPDFVNDHESYWNFSKPPVHGWTIEKLLTNLPSNFSLKIEDIYLFLEKWTGWWLNYRDYDNDGIPQYNHGNDSGWDNSTVFLERPPIESPDLSAFLIKQMEVLSKLAEKIGRDDLTIKWKEDASRFLGKLLNHSLRDFELMPMTSGSHKVIESMSLLPMISIVIGDKLPGKVLGKMIQRIKKFMTPYGLSTEEPDSPFYTSDGYWRGPVWAPVVMIIVDSLERIGQHHLAQQISSRFVKLVAKEGFAENFDALNGKALRDPAHTWTASVFLILAKDLDHGREKSC</sequence>
<accession>A8F6R9</accession>
<dbReference type="PANTHER" id="PTHR10412:SF11">
    <property type="entry name" value="MANNOSYL-OLIGOSACCHARIDE GLUCOSIDASE"/>
    <property type="match status" value="1"/>
</dbReference>
<evidence type="ECO:0000256" key="2">
    <source>
        <dbReference type="ARBA" id="ARBA00022801"/>
    </source>
</evidence>
<dbReference type="Gene3D" id="1.50.10.10">
    <property type="match status" value="1"/>
</dbReference>
<dbReference type="InterPro" id="IPR008928">
    <property type="entry name" value="6-hairpin_glycosidase_sf"/>
</dbReference>
<dbReference type="KEGG" id="tle:Tlet_1295"/>
<dbReference type="Proteomes" id="UP000002016">
    <property type="component" value="Chromosome"/>
</dbReference>
<name>A8F6R9_PSELT</name>
<dbReference type="GO" id="GO:0009311">
    <property type="term" value="P:oligosaccharide metabolic process"/>
    <property type="evidence" value="ECO:0007669"/>
    <property type="project" value="InterPro"/>
</dbReference>
<proteinExistence type="inferred from homology"/>
<dbReference type="Pfam" id="PF22422">
    <property type="entry name" value="MGH1-like_GH"/>
    <property type="match status" value="1"/>
</dbReference>
<evidence type="ECO:0000256" key="1">
    <source>
        <dbReference type="ARBA" id="ARBA00010833"/>
    </source>
</evidence>
<keyword evidence="3" id="KW-0326">Glycosidase</keyword>
<evidence type="ECO:0000259" key="4">
    <source>
        <dbReference type="Pfam" id="PF22422"/>
    </source>
</evidence>
<organism evidence="5 6">
    <name type="scientific">Pseudothermotoga lettingae (strain ATCC BAA-301 / DSM 14385 / NBRC 107922 / TMO)</name>
    <name type="common">Thermotoga lettingae</name>
    <dbReference type="NCBI Taxonomy" id="416591"/>
    <lineage>
        <taxon>Bacteria</taxon>
        <taxon>Thermotogati</taxon>
        <taxon>Thermotogota</taxon>
        <taxon>Thermotogae</taxon>
        <taxon>Thermotogales</taxon>
        <taxon>Thermotogaceae</taxon>
        <taxon>Pseudothermotoga</taxon>
    </lineage>
</organism>
<evidence type="ECO:0000256" key="3">
    <source>
        <dbReference type="ARBA" id="ARBA00023295"/>
    </source>
</evidence>
<keyword evidence="2" id="KW-0378">Hydrolase</keyword>
<dbReference type="EMBL" id="CP000812">
    <property type="protein sequence ID" value="ABV33853.1"/>
    <property type="molecule type" value="Genomic_DNA"/>
</dbReference>
<dbReference type="eggNOG" id="COG3408">
    <property type="taxonomic scope" value="Bacteria"/>
</dbReference>
<dbReference type="RefSeq" id="WP_012003329.1">
    <property type="nucleotide sequence ID" value="NC_009828.1"/>
</dbReference>
<reference evidence="5 6" key="2">
    <citation type="journal article" date="2009" name="Proc. Natl. Acad. Sci. U.S.A.">
        <title>On the chimeric nature, thermophilic origin, and phylogenetic placement of the Thermotogales.</title>
        <authorList>
            <person name="Zhaxybayeva O."/>
            <person name="Swithers K.S."/>
            <person name="Lapierre P."/>
            <person name="Fournier G.P."/>
            <person name="Bickhart D.M."/>
            <person name="DeBoy R.T."/>
            <person name="Nelson K.E."/>
            <person name="Nesbo C.L."/>
            <person name="Doolittle W.F."/>
            <person name="Gogarten J.P."/>
            <person name="Noll K.M."/>
        </authorList>
    </citation>
    <scope>NUCLEOTIDE SEQUENCE [LARGE SCALE GENOMIC DNA]</scope>
    <source>
        <strain evidence="6">ATCC BAA-301 / DSM 14385 / NBRC 107922 / TMO</strain>
    </source>
</reference>
<feature type="domain" description="Mannosylglycerate hydrolase MGH1-like glycoside hydrolase" evidence="4">
    <location>
        <begin position="248"/>
        <end position="550"/>
    </location>
</feature>
<dbReference type="PANTHER" id="PTHR10412">
    <property type="entry name" value="MANNOSYL-OLIGOSACCHARIDE GLUCOSIDASE"/>
    <property type="match status" value="1"/>
</dbReference>
<dbReference type="SUPFAM" id="SSF48208">
    <property type="entry name" value="Six-hairpin glycosidases"/>
    <property type="match status" value="1"/>
</dbReference>
<evidence type="ECO:0000313" key="5">
    <source>
        <dbReference type="EMBL" id="ABV33853.1"/>
    </source>
</evidence>
<dbReference type="GO" id="GO:0006487">
    <property type="term" value="P:protein N-linked glycosylation"/>
    <property type="evidence" value="ECO:0007669"/>
    <property type="project" value="TreeGrafter"/>
</dbReference>
<evidence type="ECO:0000313" key="6">
    <source>
        <dbReference type="Proteomes" id="UP000002016"/>
    </source>
</evidence>
<protein>
    <recommendedName>
        <fullName evidence="4">Mannosylglycerate hydrolase MGH1-like glycoside hydrolase domain-containing protein</fullName>
    </recommendedName>
</protein>
<dbReference type="OrthoDB" id="9798687at2"/>
<dbReference type="AlphaFoldDB" id="A8F6R9"/>
<dbReference type="CAZy" id="GH63">
    <property type="family name" value="Glycoside Hydrolase Family 63"/>
</dbReference>
<reference evidence="5 6" key="1">
    <citation type="submission" date="2007-08" db="EMBL/GenBank/DDBJ databases">
        <title>Complete sequence of Thermotoga lettingae TMO.</title>
        <authorList>
            <consortium name="US DOE Joint Genome Institute"/>
            <person name="Copeland A."/>
            <person name="Lucas S."/>
            <person name="Lapidus A."/>
            <person name="Barry K."/>
            <person name="Glavina del Rio T."/>
            <person name="Dalin E."/>
            <person name="Tice H."/>
            <person name="Pitluck S."/>
            <person name="Foster B."/>
            <person name="Bruce D."/>
            <person name="Schmutz J."/>
            <person name="Larimer F."/>
            <person name="Land M."/>
            <person name="Hauser L."/>
            <person name="Kyrpides N."/>
            <person name="Mikhailova N."/>
            <person name="Nelson K."/>
            <person name="Gogarten J.P."/>
            <person name="Noll K."/>
            <person name="Richardson P."/>
        </authorList>
    </citation>
    <scope>NUCLEOTIDE SEQUENCE [LARGE SCALE GENOMIC DNA]</scope>
    <source>
        <strain evidence="6">ATCC BAA-301 / DSM 14385 / NBRC 107922 / TMO</strain>
    </source>
</reference>
<dbReference type="STRING" id="416591.Tlet_1295"/>
<comment type="similarity">
    <text evidence="1">Belongs to the glycosyl hydrolase 63 family.</text>
</comment>
<dbReference type="GO" id="GO:0004573">
    <property type="term" value="F:Glc3Man9GlcNAc2 oligosaccharide glucosidase activity"/>
    <property type="evidence" value="ECO:0007669"/>
    <property type="project" value="InterPro"/>
</dbReference>
<dbReference type="HOGENOM" id="CLU_030429_0_0_0"/>
<dbReference type="InterPro" id="IPR004888">
    <property type="entry name" value="Glycoside_hydrolase_63"/>
</dbReference>
<keyword evidence="6" id="KW-1185">Reference proteome</keyword>
<gene>
    <name evidence="5" type="ordered locus">Tlet_1295</name>
</gene>
<dbReference type="InterPro" id="IPR054491">
    <property type="entry name" value="MGH1-like_GH"/>
</dbReference>